<comment type="subcellular location">
    <subcellularLocation>
        <location evidence="1">Membrane</location>
        <topology evidence="1">Multi-pass membrane protein</topology>
    </subcellularLocation>
</comment>
<dbReference type="InterPro" id="IPR000298">
    <property type="entry name" value="Cyt_c_oxidase-like_su3"/>
</dbReference>
<keyword evidence="6 9" id="KW-1133">Transmembrane helix</keyword>
<dbReference type="GO" id="GO:0016020">
    <property type="term" value="C:membrane"/>
    <property type="evidence" value="ECO:0007669"/>
    <property type="project" value="UniProtKB-SubCell"/>
</dbReference>
<feature type="transmembrane region" description="Helical" evidence="9">
    <location>
        <begin position="209"/>
        <end position="228"/>
    </location>
</feature>
<evidence type="ECO:0000256" key="1">
    <source>
        <dbReference type="ARBA" id="ARBA00004141"/>
    </source>
</evidence>
<feature type="transmembrane region" description="Helical" evidence="9">
    <location>
        <begin position="104"/>
        <end position="127"/>
    </location>
</feature>
<evidence type="ECO:0000256" key="6">
    <source>
        <dbReference type="ARBA" id="ARBA00022989"/>
    </source>
</evidence>
<dbReference type="InterPro" id="IPR035973">
    <property type="entry name" value="Cyt_c_oxidase_su3-like_sf"/>
</dbReference>
<feature type="transmembrane region" description="Helical" evidence="9">
    <location>
        <begin position="64"/>
        <end position="84"/>
    </location>
</feature>
<evidence type="ECO:0000256" key="8">
    <source>
        <dbReference type="RuleBase" id="RU003375"/>
    </source>
</evidence>
<dbReference type="PROSITE" id="PS50253">
    <property type="entry name" value="COX3"/>
    <property type="match status" value="1"/>
</dbReference>
<dbReference type="CDD" id="cd01665">
    <property type="entry name" value="Cyt_c_Oxidase_III"/>
    <property type="match status" value="1"/>
</dbReference>
<dbReference type="InterPro" id="IPR024791">
    <property type="entry name" value="Cyt_c/ubiquinol_Oxase_su3"/>
</dbReference>
<feature type="domain" description="Heme-copper oxidase subunit III family profile" evidence="10">
    <location>
        <begin position="28"/>
        <end position="284"/>
    </location>
</feature>
<proteinExistence type="inferred from homology"/>
<protein>
    <recommendedName>
        <fullName evidence="3 8">Cytochrome c oxidase subunit 3</fullName>
    </recommendedName>
</protein>
<dbReference type="AlphaFoldDB" id="A0A0N9HIV7"/>
<accession>A0A0N9HIV7</accession>
<dbReference type="InterPro" id="IPR013833">
    <property type="entry name" value="Cyt_c_oxidase_su3_a-hlx"/>
</dbReference>
<comment type="function">
    <text evidence="8">Component of the cytochrome c oxidase, the last enzyme in the mitochondrial electron transport chain which drives oxidative phosphorylation. The respiratory chain contains 3 multisubunit complexes succinate dehydrogenase (complex II, CII), ubiquinol-cytochrome c oxidoreductase (cytochrome b-c1 complex, complex III, CIII) and cytochrome c oxidase (complex IV, CIV), that cooperate to transfer electrons derived from NADH and succinate to molecular oxygen, creating an electrochemical gradient over the inner membrane that drives transmembrane transport and the ATP synthase. Cytochrome c oxidase is the component of the respiratory chain that catalyzes the reduction of oxygen to water. Electrons originating from reduced cytochrome c in the intermembrane space (IMS) are transferred via the dinuclear copper A center (CU(A)) of subunit 2 and heme A of subunit 1 to the active site in subunit 1, a binuclear center (BNC) formed by heme A3 and copper B (CU(B)). The BNC reduces molecular oxygen to 2 water molecules using 4 electrons from cytochrome c in the IMS and 4 protons from the mitochondrial matrix.</text>
</comment>
<organism evidence="11">
    <name type="scientific">Sphaeropleales sp. YC001</name>
    <dbReference type="NCBI Taxonomy" id="1715688"/>
    <lineage>
        <taxon>Eukaryota</taxon>
        <taxon>Viridiplantae</taxon>
        <taxon>Chlorophyta</taxon>
        <taxon>core chlorophytes</taxon>
        <taxon>Chlorophyceae</taxon>
        <taxon>CS clade</taxon>
        <taxon>Sphaeropleales</taxon>
    </lineage>
</organism>
<dbReference type="GO" id="GO:0005739">
    <property type="term" value="C:mitochondrion"/>
    <property type="evidence" value="ECO:0007669"/>
    <property type="project" value="TreeGrafter"/>
</dbReference>
<sequence length="318" mass="35979">MNNKVVRSFAASAGPAQHARPAQHHAVPTHGYHLVDFSPWPILTRFRLLWLLSRGVLVFHQYRGAPTVALLGFCFLLFTATSWWRDITREGVSGYHTSLVKAGLKAGMMLFILSERTLFAGFVWRFLHRALMPTVQIGMSWPPVGIVPVDRMHLPLANTLLLLRSYFSCNMALYAMRRREHSLVKTYLAITIGLGALFVYGQYLEYTGAAFTISDGVFGSAFYLLTGLHGRHVIVGRRYLRVCYFLIYSSSPKHHVSLALRRVYWHFVDIVWVVVLSLAYVWGGAVPAPELRRCNDSLCAMATMLSDSKQFLFSHPQA</sequence>
<reference evidence="11" key="1">
    <citation type="submission" date="2015-07" db="EMBL/GenBank/DDBJ databases">
        <title>Morphology and the mitochondrial genome of the green algal strain YC001 (Sphaeropleales, Chlorophyta).</title>
        <authorList>
            <person name="Lee H.-G."/>
            <person name="Song H.J."/>
            <person name="Kim D.-S."/>
            <person name="Cho C.H."/>
            <person name="La H.-J."/>
            <person name="Oh H.-M."/>
            <person name="Yoon H.S."/>
        </authorList>
    </citation>
    <scope>NUCLEOTIDE SEQUENCE</scope>
    <source>
        <strain evidence="11">YC001</strain>
    </source>
</reference>
<keyword evidence="5" id="KW-1278">Translocase</keyword>
<dbReference type="SUPFAM" id="SSF81452">
    <property type="entry name" value="Cytochrome c oxidase subunit III-like"/>
    <property type="match status" value="1"/>
</dbReference>
<evidence type="ECO:0000256" key="2">
    <source>
        <dbReference type="ARBA" id="ARBA00010581"/>
    </source>
</evidence>
<name>A0A0N9HIV7_9CHLO</name>
<evidence type="ECO:0000313" key="11">
    <source>
        <dbReference type="EMBL" id="ALF99705.1"/>
    </source>
</evidence>
<dbReference type="GO" id="GO:0004129">
    <property type="term" value="F:cytochrome-c oxidase activity"/>
    <property type="evidence" value="ECO:0007669"/>
    <property type="project" value="InterPro"/>
</dbReference>
<dbReference type="EMBL" id="KT259054">
    <property type="protein sequence ID" value="ALF99705.1"/>
    <property type="molecule type" value="Genomic_DNA"/>
</dbReference>
<keyword evidence="7 9" id="KW-0472">Membrane</keyword>
<keyword evidence="4 8" id="KW-0812">Transmembrane</keyword>
<dbReference type="InterPro" id="IPR033945">
    <property type="entry name" value="Cyt_c_oxase_su3_dom"/>
</dbReference>
<dbReference type="PANTHER" id="PTHR11403:SF7">
    <property type="entry name" value="CYTOCHROME C OXIDASE SUBUNIT 3"/>
    <property type="match status" value="1"/>
</dbReference>
<evidence type="ECO:0000256" key="3">
    <source>
        <dbReference type="ARBA" id="ARBA00015944"/>
    </source>
</evidence>
<gene>
    <name evidence="11" type="primary">cox3</name>
    <name evidence="11" type="ORF">YC001_005</name>
</gene>
<dbReference type="Pfam" id="PF00510">
    <property type="entry name" value="COX3"/>
    <property type="match status" value="1"/>
</dbReference>
<dbReference type="Gene3D" id="1.20.120.80">
    <property type="entry name" value="Cytochrome c oxidase, subunit III, four-helix bundle"/>
    <property type="match status" value="1"/>
</dbReference>
<dbReference type="Gene3D" id="1.10.287.70">
    <property type="match status" value="1"/>
</dbReference>
<comment type="similarity">
    <text evidence="2 8">Belongs to the cytochrome c oxidase subunit 3 family.</text>
</comment>
<evidence type="ECO:0000259" key="10">
    <source>
        <dbReference type="PROSITE" id="PS50253"/>
    </source>
</evidence>
<evidence type="ECO:0000256" key="5">
    <source>
        <dbReference type="ARBA" id="ARBA00022967"/>
    </source>
</evidence>
<geneLocation type="mitochondrion" evidence="11"/>
<keyword evidence="8 11" id="KW-0496">Mitochondrion</keyword>
<dbReference type="PANTHER" id="PTHR11403">
    <property type="entry name" value="CYTOCHROME C OXIDASE SUBUNIT III"/>
    <property type="match status" value="1"/>
</dbReference>
<evidence type="ECO:0000256" key="9">
    <source>
        <dbReference type="SAM" id="Phobius"/>
    </source>
</evidence>
<evidence type="ECO:0000256" key="7">
    <source>
        <dbReference type="ARBA" id="ARBA00023136"/>
    </source>
</evidence>
<evidence type="ECO:0000256" key="4">
    <source>
        <dbReference type="ARBA" id="ARBA00022692"/>
    </source>
</evidence>
<feature type="transmembrane region" description="Helical" evidence="9">
    <location>
        <begin position="186"/>
        <end position="203"/>
    </location>
</feature>
<feature type="transmembrane region" description="Helical" evidence="9">
    <location>
        <begin position="263"/>
        <end position="283"/>
    </location>
</feature>
<dbReference type="GO" id="GO:0006123">
    <property type="term" value="P:mitochondrial electron transport, cytochrome c to oxygen"/>
    <property type="evidence" value="ECO:0007669"/>
    <property type="project" value="TreeGrafter"/>
</dbReference>